<dbReference type="GO" id="GO:0003723">
    <property type="term" value="F:RNA binding"/>
    <property type="evidence" value="ECO:0007669"/>
    <property type="project" value="InterPro"/>
</dbReference>
<organism evidence="4 5">
    <name type="scientific">Kaustia mangrovi</name>
    <dbReference type="NCBI Taxonomy" id="2593653"/>
    <lineage>
        <taxon>Bacteria</taxon>
        <taxon>Pseudomonadati</taxon>
        <taxon>Pseudomonadota</taxon>
        <taxon>Alphaproteobacteria</taxon>
        <taxon>Hyphomicrobiales</taxon>
        <taxon>Parvibaculaceae</taxon>
        <taxon>Kaustia</taxon>
    </lineage>
</organism>
<dbReference type="InterPro" id="IPR004441">
    <property type="entry name" value="rRNA_MeTrfase_TrmH"/>
</dbReference>
<dbReference type="AlphaFoldDB" id="A0A7S8HA93"/>
<dbReference type="PANTHER" id="PTHR46429:SF1">
    <property type="entry name" value="23S RRNA (GUANOSINE-2'-O-)-METHYLTRANSFERASE RLMB"/>
    <property type="match status" value="1"/>
</dbReference>
<dbReference type="Gene3D" id="3.40.1280.10">
    <property type="match status" value="1"/>
</dbReference>
<dbReference type="KEGG" id="kmn:HW532_00350"/>
<sequence length="241" mass="25245">MAARTLRPHEQELIYGSHAVAAALANPARRIRRLWATRNVADRFAGPIAGRGVRPEIVEARALERIAGTDVVHQGAVLEADPLPQPDIADLPGDGLLVLLDQVTDPHNVGAILRVCAAFGVTALITTARHSPSATGVVAKTASGGLEHVHYIKVTNLARALSELKDRGFAVVGLDSDGDSVLEEAVPPGPLALVLGAEGKGLRRLTRERCDTVARIALPGPIASLNVSTAATLALHIASKR</sequence>
<evidence type="ECO:0000256" key="2">
    <source>
        <dbReference type="ARBA" id="ARBA00022679"/>
    </source>
</evidence>
<dbReference type="InterPro" id="IPR001537">
    <property type="entry name" value="SpoU_MeTrfase"/>
</dbReference>
<dbReference type="CDD" id="cd18103">
    <property type="entry name" value="SpoU-like_RlmB"/>
    <property type="match status" value="1"/>
</dbReference>
<dbReference type="Pfam" id="PF00588">
    <property type="entry name" value="SpoU_methylase"/>
    <property type="match status" value="1"/>
</dbReference>
<dbReference type="InterPro" id="IPR013123">
    <property type="entry name" value="SpoU_subst-bd"/>
</dbReference>
<dbReference type="PANTHER" id="PTHR46429">
    <property type="entry name" value="23S RRNA (GUANOSINE-2'-O-)-METHYLTRANSFERASE RLMB"/>
    <property type="match status" value="1"/>
</dbReference>
<dbReference type="SMART" id="SM00967">
    <property type="entry name" value="SpoU_sub_bind"/>
    <property type="match status" value="1"/>
</dbReference>
<accession>A0A7S8HA93</accession>
<dbReference type="Gene3D" id="3.30.1330.30">
    <property type="match status" value="1"/>
</dbReference>
<dbReference type="GO" id="GO:0006396">
    <property type="term" value="P:RNA processing"/>
    <property type="evidence" value="ECO:0007669"/>
    <property type="project" value="InterPro"/>
</dbReference>
<keyword evidence="1 4" id="KW-0489">Methyltransferase</keyword>
<dbReference type="GO" id="GO:0032259">
    <property type="term" value="P:methylation"/>
    <property type="evidence" value="ECO:0007669"/>
    <property type="project" value="UniProtKB-KW"/>
</dbReference>
<evidence type="ECO:0000259" key="3">
    <source>
        <dbReference type="SMART" id="SM00967"/>
    </source>
</evidence>
<dbReference type="InterPro" id="IPR029064">
    <property type="entry name" value="Ribosomal_eL30-like_sf"/>
</dbReference>
<dbReference type="SUPFAM" id="SSF55315">
    <property type="entry name" value="L30e-like"/>
    <property type="match status" value="1"/>
</dbReference>
<dbReference type="GO" id="GO:0008173">
    <property type="term" value="F:RNA methyltransferase activity"/>
    <property type="evidence" value="ECO:0007669"/>
    <property type="project" value="InterPro"/>
</dbReference>
<dbReference type="EMBL" id="CP058214">
    <property type="protein sequence ID" value="QPC41325.1"/>
    <property type="molecule type" value="Genomic_DNA"/>
</dbReference>
<keyword evidence="5" id="KW-1185">Reference proteome</keyword>
<dbReference type="GO" id="GO:0005829">
    <property type="term" value="C:cytosol"/>
    <property type="evidence" value="ECO:0007669"/>
    <property type="project" value="TreeGrafter"/>
</dbReference>
<evidence type="ECO:0000313" key="5">
    <source>
        <dbReference type="Proteomes" id="UP000593594"/>
    </source>
</evidence>
<reference evidence="4 5" key="1">
    <citation type="submission" date="2020-06" db="EMBL/GenBank/DDBJ databases">
        <title>Genome sequence of 2 isolates from Red Sea Mangroves.</title>
        <authorList>
            <person name="Sefrji F."/>
            <person name="Michoud G."/>
            <person name="Merlino G."/>
            <person name="Daffonchio D."/>
        </authorList>
    </citation>
    <scope>NUCLEOTIDE SEQUENCE [LARGE SCALE GENOMIC DNA]</scope>
    <source>
        <strain evidence="4 5">R1DC25</strain>
    </source>
</reference>
<gene>
    <name evidence="4" type="primary">rlmB</name>
    <name evidence="4" type="ORF">HW532_00350</name>
</gene>
<dbReference type="NCBIfam" id="TIGR00186">
    <property type="entry name" value="rRNA_methyl_3"/>
    <property type="match status" value="1"/>
</dbReference>
<dbReference type="Proteomes" id="UP000593594">
    <property type="component" value="Chromosome"/>
</dbReference>
<dbReference type="RefSeq" id="WP_213162542.1">
    <property type="nucleotide sequence ID" value="NZ_CP058214.1"/>
</dbReference>
<dbReference type="SUPFAM" id="SSF75217">
    <property type="entry name" value="alpha/beta knot"/>
    <property type="match status" value="1"/>
</dbReference>
<keyword evidence="2 4" id="KW-0808">Transferase</keyword>
<name>A0A7S8HA93_9HYPH</name>
<dbReference type="Pfam" id="PF08032">
    <property type="entry name" value="SpoU_sub_bind"/>
    <property type="match status" value="1"/>
</dbReference>
<dbReference type="InterPro" id="IPR029028">
    <property type="entry name" value="Alpha/beta_knot_MTases"/>
</dbReference>
<feature type="domain" description="RNA 2-O ribose methyltransferase substrate binding" evidence="3">
    <location>
        <begin position="13"/>
        <end position="86"/>
    </location>
</feature>
<evidence type="ECO:0000256" key="1">
    <source>
        <dbReference type="ARBA" id="ARBA00022603"/>
    </source>
</evidence>
<protein>
    <submittedName>
        <fullName evidence="4">23S rRNA (Guanosine(2251)-2'-O)-methyltransferase RlmB</fullName>
    </submittedName>
</protein>
<evidence type="ECO:0000313" key="4">
    <source>
        <dbReference type="EMBL" id="QPC41325.1"/>
    </source>
</evidence>
<dbReference type="InterPro" id="IPR029026">
    <property type="entry name" value="tRNA_m1G_MTases_N"/>
</dbReference>
<proteinExistence type="predicted"/>